<comment type="caution">
    <text evidence="3">The sequence shown here is derived from an EMBL/GenBank/DDBJ whole genome shotgun (WGS) entry which is preliminary data.</text>
</comment>
<keyword evidence="4" id="KW-1185">Reference proteome</keyword>
<evidence type="ECO:0000259" key="2">
    <source>
        <dbReference type="SMART" id="SM00666"/>
    </source>
</evidence>
<dbReference type="PANTHER" id="PTHR31066">
    <property type="entry name" value="OS05G0427100 PROTEIN-RELATED"/>
    <property type="match status" value="1"/>
</dbReference>
<dbReference type="InterPro" id="IPR000270">
    <property type="entry name" value="PB1_dom"/>
</dbReference>
<dbReference type="PANTHER" id="PTHR31066:SF68">
    <property type="entry name" value="SERINE_THREONINE-PROTEIN KINASE YAKA-RELATED"/>
    <property type="match status" value="1"/>
</dbReference>
<reference evidence="3 4" key="1">
    <citation type="submission" date="2024-02" db="EMBL/GenBank/DDBJ databases">
        <title>de novo genome assembly of Solanum bulbocastanum strain 11H21.</title>
        <authorList>
            <person name="Hosaka A.J."/>
        </authorList>
    </citation>
    <scope>NUCLEOTIDE SEQUENCE [LARGE SCALE GENOMIC DNA]</scope>
    <source>
        <tissue evidence="3">Young leaves</tissue>
    </source>
</reference>
<dbReference type="EMBL" id="JBANQN010000003">
    <property type="protein sequence ID" value="KAK6795714.1"/>
    <property type="molecule type" value="Genomic_DNA"/>
</dbReference>
<proteinExistence type="predicted"/>
<dbReference type="CDD" id="cd06410">
    <property type="entry name" value="PB1_UP2"/>
    <property type="match status" value="1"/>
</dbReference>
<name>A0AAN8YJ83_SOLBU</name>
<evidence type="ECO:0000313" key="4">
    <source>
        <dbReference type="Proteomes" id="UP001371456"/>
    </source>
</evidence>
<dbReference type="InterPro" id="IPR053198">
    <property type="entry name" value="Gynoecium_Dev_Regulator"/>
</dbReference>
<dbReference type="SMART" id="SM00666">
    <property type="entry name" value="PB1"/>
    <property type="match status" value="1"/>
</dbReference>
<evidence type="ECO:0000256" key="1">
    <source>
        <dbReference type="SAM" id="MobiDB-lite"/>
    </source>
</evidence>
<evidence type="ECO:0000313" key="3">
    <source>
        <dbReference type="EMBL" id="KAK6795714.1"/>
    </source>
</evidence>
<dbReference type="Gene3D" id="3.10.20.90">
    <property type="entry name" value="Phosphatidylinositol 3-kinase Catalytic Subunit, Chain A, domain 1"/>
    <property type="match status" value="1"/>
</dbReference>
<feature type="region of interest" description="Disordered" evidence="1">
    <location>
        <begin position="353"/>
        <end position="411"/>
    </location>
</feature>
<accession>A0AAN8YJ83</accession>
<protein>
    <recommendedName>
        <fullName evidence="2">PB1 domain-containing protein</fullName>
    </recommendedName>
</protein>
<dbReference type="Proteomes" id="UP001371456">
    <property type="component" value="Unassembled WGS sequence"/>
</dbReference>
<feature type="compositionally biased region" description="Polar residues" evidence="1">
    <location>
        <begin position="398"/>
        <end position="411"/>
    </location>
</feature>
<feature type="domain" description="PB1" evidence="2">
    <location>
        <begin position="66"/>
        <end position="155"/>
    </location>
</feature>
<organism evidence="3 4">
    <name type="scientific">Solanum bulbocastanum</name>
    <name type="common">Wild potato</name>
    <dbReference type="NCBI Taxonomy" id="147425"/>
    <lineage>
        <taxon>Eukaryota</taxon>
        <taxon>Viridiplantae</taxon>
        <taxon>Streptophyta</taxon>
        <taxon>Embryophyta</taxon>
        <taxon>Tracheophyta</taxon>
        <taxon>Spermatophyta</taxon>
        <taxon>Magnoliopsida</taxon>
        <taxon>eudicotyledons</taxon>
        <taxon>Gunneridae</taxon>
        <taxon>Pentapetalae</taxon>
        <taxon>asterids</taxon>
        <taxon>lamiids</taxon>
        <taxon>Solanales</taxon>
        <taxon>Solanaceae</taxon>
        <taxon>Solanoideae</taxon>
        <taxon>Solaneae</taxon>
        <taxon>Solanum</taxon>
    </lineage>
</organism>
<dbReference type="Pfam" id="PF00564">
    <property type="entry name" value="PB1"/>
    <property type="match status" value="1"/>
</dbReference>
<sequence length="686" mass="74586">MDPPPIPSHITATPIVTIAQQNYSDSASSSPRSRQNDAWDQESLALVPGAKLRLICSYGGHIIPRPHDKSLCYVGGDTRIVVAERQSSLGDLQSRLSHTLLNGRGFSLKYQLPNEELDSLVSVTTDEDLDNMIEEYDRAMSASPLKPSRLRLFLFLAKPETAASMGCLLADSKSETWFVDALNNASLLSRGLSDSAAEGNFLELERIPKSDSGVNLDHAQNESMAANNRQMAKNVIQEVQSTMPDSPMVETTSSIESSVSSPSMPNLPQIKVRAEDGQMNARFHDQMLGLDEQFSHMNVASNAQNLDDGYLHLAAQAATPPLPTVIGGAAVMSSATLVNAAPATGEHHCRVISDDEKSDHGAPSGRRKPPLPLQPIQRKVGDGYSLPSPDSKHAGGYNLQSPDSVASDTSIASGTSFSKHTVYQDAPPATGRETRMHPAVMDYNSQIQMQQVQDSVVMQVPQQNQQQQQQQFVPANAHYIQHTATGPVAVPSYYQMYAPPTQQPLHQQMDPQYQMYYVPVPQAQQYNLTVQSNIADASAVASNQQLTPPNPTTVSSSAAFNEALPPIYPARTIQSSKPEMPANVYITATPANQTVVQVPSSQYHQQYYGLSQVPLPSQQMATVPNSTANYGYEYSHPVHDQVFYAQQTAPTLPSQYQTMTPNTAVLLSQATAQLAAENTTTQNRTS</sequence>
<gene>
    <name evidence="3" type="ORF">RDI58_009169</name>
</gene>
<dbReference type="SUPFAM" id="SSF54277">
    <property type="entry name" value="CAD &amp; PB1 domains"/>
    <property type="match status" value="1"/>
</dbReference>
<dbReference type="AlphaFoldDB" id="A0AAN8YJ83"/>